<dbReference type="AlphaFoldDB" id="A0A369ZDY3"/>
<dbReference type="Pfam" id="PF18765">
    <property type="entry name" value="Polbeta"/>
    <property type="match status" value="1"/>
</dbReference>
<name>A0A369ZDY3_HAEPH</name>
<protein>
    <submittedName>
        <fullName evidence="2">Nucleotidyltransferase domain-containing protein</fullName>
    </submittedName>
</protein>
<organism evidence="2 3">
    <name type="scientific">Haemophilus parahaemolyticus</name>
    <dbReference type="NCBI Taxonomy" id="735"/>
    <lineage>
        <taxon>Bacteria</taxon>
        <taxon>Pseudomonadati</taxon>
        <taxon>Pseudomonadota</taxon>
        <taxon>Gammaproteobacteria</taxon>
        <taxon>Pasteurellales</taxon>
        <taxon>Pasteurellaceae</taxon>
        <taxon>Haemophilus</taxon>
    </lineage>
</organism>
<accession>A0A369ZDY3</accession>
<dbReference type="CDD" id="cd05403">
    <property type="entry name" value="NT_KNTase_like"/>
    <property type="match status" value="1"/>
</dbReference>
<dbReference type="InterPro" id="IPR041633">
    <property type="entry name" value="Polbeta"/>
</dbReference>
<dbReference type="GO" id="GO:0016740">
    <property type="term" value="F:transferase activity"/>
    <property type="evidence" value="ECO:0007669"/>
    <property type="project" value="UniProtKB-KW"/>
</dbReference>
<dbReference type="RefSeq" id="WP_040217213.1">
    <property type="nucleotide sequence ID" value="NZ_JAPWBQ010000005.1"/>
</dbReference>
<dbReference type="Proteomes" id="UP000253999">
    <property type="component" value="Unassembled WGS sequence"/>
</dbReference>
<reference evidence="2 3" key="1">
    <citation type="submission" date="2018-05" db="EMBL/GenBank/DDBJ databases">
        <title>Draft Genome Sequences for a Diverse set of 7 Haemophilus Species.</title>
        <authorList>
            <person name="Nichols M."/>
            <person name="Topaz N."/>
            <person name="Wang X."/>
            <person name="Wang X."/>
            <person name="Boxrud D."/>
        </authorList>
    </citation>
    <scope>NUCLEOTIDE SEQUENCE [LARGE SCALE GENOMIC DNA]</scope>
    <source>
        <strain evidence="2 3">C2010039593</strain>
    </source>
</reference>
<evidence type="ECO:0000313" key="2">
    <source>
        <dbReference type="EMBL" id="RDF04926.1"/>
    </source>
</evidence>
<dbReference type="EMBL" id="QEQD01000003">
    <property type="protein sequence ID" value="RDF04926.1"/>
    <property type="molecule type" value="Genomic_DNA"/>
</dbReference>
<dbReference type="InterPro" id="IPR043519">
    <property type="entry name" value="NT_sf"/>
</dbReference>
<evidence type="ECO:0000313" key="3">
    <source>
        <dbReference type="Proteomes" id="UP000253999"/>
    </source>
</evidence>
<feature type="domain" description="Polymerase beta nucleotidyltransferase" evidence="1">
    <location>
        <begin position="13"/>
        <end position="91"/>
    </location>
</feature>
<comment type="caution">
    <text evidence="2">The sequence shown here is derived from an EMBL/GenBank/DDBJ whole genome shotgun (WGS) entry which is preliminary data.</text>
</comment>
<sequence length="109" mass="12289">MIDLSANQLVIVQKILAEHLPTTKVWAFGSRIKGTAKPYSDLDLALLTEIPLTIRQQRELAEAFSDSDLPFKVDLIDWASCSNSFKQIILARYEEFPLLNKPLSAKTVE</sequence>
<keyword evidence="2" id="KW-0808">Transferase</keyword>
<dbReference type="SUPFAM" id="SSF81301">
    <property type="entry name" value="Nucleotidyltransferase"/>
    <property type="match status" value="1"/>
</dbReference>
<proteinExistence type="predicted"/>
<gene>
    <name evidence="2" type="ORF">DPV98_03745</name>
</gene>
<dbReference type="Gene3D" id="3.30.460.10">
    <property type="entry name" value="Beta Polymerase, domain 2"/>
    <property type="match status" value="1"/>
</dbReference>
<evidence type="ECO:0000259" key="1">
    <source>
        <dbReference type="Pfam" id="PF18765"/>
    </source>
</evidence>